<evidence type="ECO:0000313" key="5">
    <source>
        <dbReference type="Proteomes" id="UP000559027"/>
    </source>
</evidence>
<evidence type="ECO:0000313" key="4">
    <source>
        <dbReference type="EMBL" id="KAF5352825.1"/>
    </source>
</evidence>
<name>A0A8H5FWZ2_9AGAR</name>
<dbReference type="InterPro" id="IPR052436">
    <property type="entry name" value="LTO1_adapter"/>
</dbReference>
<dbReference type="PANTHER" id="PTHR28532:SF1">
    <property type="entry name" value="ORAL CANCER OVEREXPRESSED 1"/>
    <property type="match status" value="1"/>
</dbReference>
<accession>A0A8H5FWZ2</accession>
<keyword evidence="5" id="KW-1185">Reference proteome</keyword>
<feature type="compositionally biased region" description="Polar residues" evidence="2">
    <location>
        <begin position="167"/>
        <end position="178"/>
    </location>
</feature>
<feature type="domain" description="Essential protein Yae1 N-terminal" evidence="3">
    <location>
        <begin position="21"/>
        <end position="59"/>
    </location>
</feature>
<comment type="similarity">
    <text evidence="1">Belongs to the LTO1 family.</text>
</comment>
<dbReference type="EMBL" id="JAACJO010000011">
    <property type="protein sequence ID" value="KAF5352825.1"/>
    <property type="molecule type" value="Genomic_DNA"/>
</dbReference>
<dbReference type="InterPro" id="IPR019191">
    <property type="entry name" value="Essential_protein_Yae1_N"/>
</dbReference>
<dbReference type="Pfam" id="PF09811">
    <property type="entry name" value="Yae1_N"/>
    <property type="match status" value="1"/>
</dbReference>
<gene>
    <name evidence="4" type="ORF">D9756_006163</name>
</gene>
<evidence type="ECO:0000256" key="1">
    <source>
        <dbReference type="ARBA" id="ARBA00038090"/>
    </source>
</evidence>
<feature type="region of interest" description="Disordered" evidence="2">
    <location>
        <begin position="136"/>
        <end position="178"/>
    </location>
</feature>
<evidence type="ECO:0000259" key="3">
    <source>
        <dbReference type="Pfam" id="PF09811"/>
    </source>
</evidence>
<evidence type="ECO:0000256" key="2">
    <source>
        <dbReference type="SAM" id="MobiDB-lite"/>
    </source>
</evidence>
<organism evidence="4 5">
    <name type="scientific">Leucocoprinus leucothites</name>
    <dbReference type="NCBI Taxonomy" id="201217"/>
    <lineage>
        <taxon>Eukaryota</taxon>
        <taxon>Fungi</taxon>
        <taxon>Dikarya</taxon>
        <taxon>Basidiomycota</taxon>
        <taxon>Agaricomycotina</taxon>
        <taxon>Agaricomycetes</taxon>
        <taxon>Agaricomycetidae</taxon>
        <taxon>Agaricales</taxon>
        <taxon>Agaricineae</taxon>
        <taxon>Agaricaceae</taxon>
        <taxon>Leucocoprinus</taxon>
    </lineage>
</organism>
<reference evidence="4 5" key="1">
    <citation type="journal article" date="2020" name="ISME J.">
        <title>Uncovering the hidden diversity of litter-decomposition mechanisms in mushroom-forming fungi.</title>
        <authorList>
            <person name="Floudas D."/>
            <person name="Bentzer J."/>
            <person name="Ahren D."/>
            <person name="Johansson T."/>
            <person name="Persson P."/>
            <person name="Tunlid A."/>
        </authorList>
    </citation>
    <scope>NUCLEOTIDE SEQUENCE [LARGE SCALE GENOMIC DNA]</scope>
    <source>
        <strain evidence="4 5">CBS 146.42</strain>
    </source>
</reference>
<protein>
    <recommendedName>
        <fullName evidence="3">Essential protein Yae1 N-terminal domain-containing protein</fullName>
    </recommendedName>
</protein>
<dbReference type="PANTHER" id="PTHR28532">
    <property type="entry name" value="GEO13458P1"/>
    <property type="match status" value="1"/>
</dbReference>
<comment type="caution">
    <text evidence="4">The sequence shown here is derived from an EMBL/GenBank/DDBJ whole genome shotgun (WGS) entry which is preliminary data.</text>
</comment>
<proteinExistence type="inferred from homology"/>
<sequence length="178" mass="20029">MDESFDLESLVHVEQTFYDSGYQDGYDHGRIHGLIEGRALGREKGYEMWEELGFYEGFASTWKSFLLQHGTGDDERSINNSNRLLELIAQFPRINPSSTDKSSDLDISQLLSRIRSRYKVLCSSLGVRPTLRASLSDQAADNEEMADSDGGRGKESGPRVWPVLSQLDPSVTNQDLSY</sequence>
<dbReference type="Proteomes" id="UP000559027">
    <property type="component" value="Unassembled WGS sequence"/>
</dbReference>
<dbReference type="OrthoDB" id="48036at2759"/>
<dbReference type="AlphaFoldDB" id="A0A8H5FWZ2"/>